<evidence type="ECO:0000256" key="1">
    <source>
        <dbReference type="ARBA" id="ARBA00004170"/>
    </source>
</evidence>
<sequence length="736" mass="84990">MPTTQQSPQDEQEKLLDEAIQAVKVQSFQMKRCLDKNKLMDALKHASNMLGELRTSMLSPKSYYELYMAISDELHYLEVYLTDEFAKGRKVADLYELVQYAGNIIPRLYLLITVGVVYVKSFPQSRKDILKDLVEMCRGVQHPLRGLFLRNYLLQCTRNILPDEGEQTDEETTGDISDSMDFVLLNFAEMNKLWVRMQHQGHSRDKEKRERERQELRILVGTNLVRLSQLEGVNVERYKQMVLPGILEQVVNCRDGLAQEYLMECIIQVFPDEFHLQTLNPFLRACAELHQNVNVKNIIIALIDRLALFAHREDGPGIPADIKLFDIFSQQVATVIQSRQDMPSEDVVSLQVSLINLAMKCYPDRVDYVDKVLETTVEIFNKLNLEHIATSSAVSKELTRLLKIPVDTYNNILTVLKLKHFHPLFEYFDYESRKSMSCYVLSNVLDYNTEIVSQEQVDAIMNLVSTLIQDQPDQPAEDPDPEDFSDEQSLVGRFIHLLRSDDPDQQYLILNTSRKHFGAGGNQRIRFTLPPLVFAEYQLAFRYKENSKVAFSLYEDEISDSKAQLAAITLIIGTFERMKCFSEENHEPLRTQCALAASKLLKKPDQCRAVSTCAHLFWSGRNTDKNGEELHGGKRVMECLKKALKIANQCMDPALQVQLFIEILNRYIYFYEKENDAVTIQVLNQLIQKIREDLPNLESTEETEQINKHFHNTLEHLRLRRESPESEGPIYEGLVL</sequence>
<comment type="function">
    <text evidence="6">Plays a role in vesicular protein sorting.</text>
</comment>
<keyword evidence="4 6" id="KW-0653">Protein transport</keyword>
<keyword evidence="8" id="KW-1185">Reference proteome</keyword>
<dbReference type="GO" id="GO:0030906">
    <property type="term" value="C:retromer, cargo-selective complex"/>
    <property type="evidence" value="ECO:0007669"/>
    <property type="project" value="InterPro"/>
</dbReference>
<evidence type="ECO:0000256" key="2">
    <source>
        <dbReference type="ARBA" id="ARBA00006536"/>
    </source>
</evidence>
<dbReference type="PANTHER" id="PTHR11099">
    <property type="entry name" value="VACUOLAR SORTING PROTEIN 35"/>
    <property type="match status" value="1"/>
</dbReference>
<dbReference type="GeneTree" id="ENSGT00390000007315"/>
<protein>
    <recommendedName>
        <fullName evidence="6">Vacuolar protein sorting-associated protein 35</fullName>
    </recommendedName>
</protein>
<dbReference type="Gene3D" id="1.25.40.660">
    <property type="entry name" value="Vacuolar protein sorting-associated protein 35, helical subcomplex Vps35-C"/>
    <property type="match status" value="2"/>
</dbReference>
<dbReference type="InterPro" id="IPR016024">
    <property type="entry name" value="ARM-type_fold"/>
</dbReference>
<dbReference type="AlphaFoldDB" id="A0A8D0HIL0"/>
<dbReference type="Proteomes" id="UP000694392">
    <property type="component" value="Unplaced"/>
</dbReference>
<dbReference type="PIRSF" id="PIRSF009375">
    <property type="entry name" value="Retromer_Vps35"/>
    <property type="match status" value="1"/>
</dbReference>
<dbReference type="InterPro" id="IPR005378">
    <property type="entry name" value="Vps35"/>
</dbReference>
<dbReference type="PANTHER" id="PTHR11099:SF0">
    <property type="entry name" value="VACUOLAR PROTEIN SORTING-ASSOCIATED PROTEIN 35"/>
    <property type="match status" value="1"/>
</dbReference>
<evidence type="ECO:0000256" key="3">
    <source>
        <dbReference type="ARBA" id="ARBA00022448"/>
    </source>
</evidence>
<keyword evidence="3 6" id="KW-0813">Transport</keyword>
<keyword evidence="5" id="KW-0472">Membrane</keyword>
<comment type="subcellular location">
    <subcellularLocation>
        <location evidence="1">Membrane</location>
        <topology evidence="1">Peripheral membrane protein</topology>
    </subcellularLocation>
</comment>
<dbReference type="Pfam" id="PF03635">
    <property type="entry name" value="Vps35"/>
    <property type="match status" value="2"/>
</dbReference>
<gene>
    <name evidence="7" type="primary">VPS35</name>
</gene>
<dbReference type="GO" id="GO:0006886">
    <property type="term" value="P:intracellular protein transport"/>
    <property type="evidence" value="ECO:0007669"/>
    <property type="project" value="TreeGrafter"/>
</dbReference>
<proteinExistence type="inferred from homology"/>
<accession>A0A8D0HIL0</accession>
<comment type="similarity">
    <text evidence="2 6">Belongs to the VPS35 family.</text>
</comment>
<evidence type="ECO:0000313" key="7">
    <source>
        <dbReference type="Ensembl" id="ENSSPUP00000022315.1"/>
    </source>
</evidence>
<evidence type="ECO:0000313" key="8">
    <source>
        <dbReference type="Proteomes" id="UP000694392"/>
    </source>
</evidence>
<dbReference type="SUPFAM" id="SSF48371">
    <property type="entry name" value="ARM repeat"/>
    <property type="match status" value="1"/>
</dbReference>
<reference evidence="7" key="1">
    <citation type="submission" date="2025-08" db="UniProtKB">
        <authorList>
            <consortium name="Ensembl"/>
        </authorList>
    </citation>
    <scope>IDENTIFICATION</scope>
</reference>
<reference evidence="7" key="2">
    <citation type="submission" date="2025-09" db="UniProtKB">
        <authorList>
            <consortium name="Ensembl"/>
        </authorList>
    </citation>
    <scope>IDENTIFICATION</scope>
</reference>
<evidence type="ECO:0000256" key="6">
    <source>
        <dbReference type="PIRNR" id="PIRNR009375"/>
    </source>
</evidence>
<name>A0A8D0HIL0_SPHPU</name>
<dbReference type="Ensembl" id="ENSSPUT00000023781.1">
    <property type="protein sequence ID" value="ENSSPUP00000022315.1"/>
    <property type="gene ID" value="ENSSPUG00000017108.1"/>
</dbReference>
<organism evidence="7 8">
    <name type="scientific">Sphenodon punctatus</name>
    <name type="common">Tuatara</name>
    <name type="synonym">Hatteria punctata</name>
    <dbReference type="NCBI Taxonomy" id="8508"/>
    <lineage>
        <taxon>Eukaryota</taxon>
        <taxon>Metazoa</taxon>
        <taxon>Chordata</taxon>
        <taxon>Craniata</taxon>
        <taxon>Vertebrata</taxon>
        <taxon>Euteleostomi</taxon>
        <taxon>Lepidosauria</taxon>
        <taxon>Sphenodontia</taxon>
        <taxon>Sphenodontidae</taxon>
        <taxon>Sphenodon</taxon>
    </lineage>
</organism>
<dbReference type="GO" id="GO:0005770">
    <property type="term" value="C:late endosome"/>
    <property type="evidence" value="ECO:0007669"/>
    <property type="project" value="TreeGrafter"/>
</dbReference>
<evidence type="ECO:0000256" key="4">
    <source>
        <dbReference type="ARBA" id="ARBA00022927"/>
    </source>
</evidence>
<dbReference type="GO" id="GO:0042147">
    <property type="term" value="P:retrograde transport, endosome to Golgi"/>
    <property type="evidence" value="ECO:0007669"/>
    <property type="project" value="InterPro"/>
</dbReference>
<evidence type="ECO:0000256" key="5">
    <source>
        <dbReference type="ARBA" id="ARBA00023136"/>
    </source>
</evidence>
<dbReference type="InterPro" id="IPR042491">
    <property type="entry name" value="Vps35_C"/>
</dbReference>
<dbReference type="GO" id="GO:0005829">
    <property type="term" value="C:cytosol"/>
    <property type="evidence" value="ECO:0007669"/>
    <property type="project" value="GOC"/>
</dbReference>